<name>A0A9C6TX19_ARADU</name>
<evidence type="ECO:0000313" key="3">
    <source>
        <dbReference type="RefSeq" id="XP_052116683.1"/>
    </source>
</evidence>
<dbReference type="PANTHER" id="PTHR27003:SF303">
    <property type="entry name" value="TYROSINE KINASE FAMILY PROTEIN"/>
    <property type="match status" value="1"/>
</dbReference>
<protein>
    <submittedName>
        <fullName evidence="3">Receptor-like protein kinase THESEUS 1</fullName>
    </submittedName>
</protein>
<dbReference type="RefSeq" id="XP_052116683.1">
    <property type="nucleotide sequence ID" value="XM_052260723.1"/>
</dbReference>
<dbReference type="Gene3D" id="3.30.200.20">
    <property type="entry name" value="Phosphorylase Kinase, domain 1"/>
    <property type="match status" value="1"/>
</dbReference>
<accession>A0A9C6TX19</accession>
<dbReference type="InterPro" id="IPR045272">
    <property type="entry name" value="ANXUR1/2-like"/>
</dbReference>
<dbReference type="PANTHER" id="PTHR27003">
    <property type="entry name" value="OS07G0166700 PROTEIN"/>
    <property type="match status" value="1"/>
</dbReference>
<dbReference type="KEGG" id="adu:107486600"/>
<evidence type="ECO:0000313" key="2">
    <source>
        <dbReference type="Proteomes" id="UP000515211"/>
    </source>
</evidence>
<dbReference type="Proteomes" id="UP000515211">
    <property type="component" value="Chromosome 4"/>
</dbReference>
<dbReference type="PROSITE" id="PS50011">
    <property type="entry name" value="PROTEIN_KINASE_DOM"/>
    <property type="match status" value="1"/>
</dbReference>
<dbReference type="AlphaFoldDB" id="A0A9C6TX19"/>
<dbReference type="InterPro" id="IPR000719">
    <property type="entry name" value="Prot_kinase_dom"/>
</dbReference>
<reference evidence="2" key="1">
    <citation type="journal article" date="2016" name="Nat. Genet.">
        <title>The genome sequences of Arachis duranensis and Arachis ipaensis, the diploid ancestors of cultivated peanut.</title>
        <authorList>
            <person name="Bertioli D.J."/>
            <person name="Cannon S.B."/>
            <person name="Froenicke L."/>
            <person name="Huang G."/>
            <person name="Farmer A.D."/>
            <person name="Cannon E.K."/>
            <person name="Liu X."/>
            <person name="Gao D."/>
            <person name="Clevenger J."/>
            <person name="Dash S."/>
            <person name="Ren L."/>
            <person name="Moretzsohn M.C."/>
            <person name="Shirasawa K."/>
            <person name="Huang W."/>
            <person name="Vidigal B."/>
            <person name="Abernathy B."/>
            <person name="Chu Y."/>
            <person name="Niederhuth C.E."/>
            <person name="Umale P."/>
            <person name="Araujo A.C."/>
            <person name="Kozik A."/>
            <person name="Kim K.D."/>
            <person name="Burow M.D."/>
            <person name="Varshney R.K."/>
            <person name="Wang X."/>
            <person name="Zhang X."/>
            <person name="Barkley N."/>
            <person name="Guimaraes P.M."/>
            <person name="Isobe S."/>
            <person name="Guo B."/>
            <person name="Liao B."/>
            <person name="Stalker H.T."/>
            <person name="Schmitz R.J."/>
            <person name="Scheffler B.E."/>
            <person name="Leal-Bertioli S.C."/>
            <person name="Xun X."/>
            <person name="Jackson S.A."/>
            <person name="Michelmore R."/>
            <person name="Ozias-Akins P."/>
        </authorList>
    </citation>
    <scope>NUCLEOTIDE SEQUENCE [LARGE SCALE GENOMIC DNA]</scope>
    <source>
        <strain evidence="2">cv. V14167</strain>
    </source>
</reference>
<sequence>MGVEHSTIELNYFIDSIIEHVREKKVSLGIIRRASLSWIGVRDYSIKVCEDLFLHLIFSNRRVCHQFCMEDIRKATNNLDNKLLLVEDTNDFWLYKGCVEYNGTSDYTITIKRGNPTKKKNEEDSTRSYMVKEIEVLCQLRHPNIISLIGFCDNENEIIAVYEYMANGSLDDYLTNRNNQPLSWKKRLEICIGVARALHYLHSGVKRVIIHRLINSSYILLDNNMMPKHAYFGHSLQGPLSTSKPKPIIDVLQGTTTHSFTYITRKRLPDVNQVVDHTLPTLRPHKQTQPLSGSRCDIRQKGQGFVGQEGQYVCKPTLRKEHD</sequence>
<dbReference type="SUPFAM" id="SSF56112">
    <property type="entry name" value="Protein kinase-like (PK-like)"/>
    <property type="match status" value="1"/>
</dbReference>
<gene>
    <name evidence="3" type="primary">LOC107486600</name>
</gene>
<dbReference type="GO" id="GO:0005524">
    <property type="term" value="F:ATP binding"/>
    <property type="evidence" value="ECO:0007669"/>
    <property type="project" value="InterPro"/>
</dbReference>
<dbReference type="Gene3D" id="1.10.510.10">
    <property type="entry name" value="Transferase(Phosphotransferase) domain 1"/>
    <property type="match status" value="1"/>
</dbReference>
<proteinExistence type="predicted"/>
<keyword evidence="2" id="KW-1185">Reference proteome</keyword>
<reference evidence="3" key="2">
    <citation type="submission" date="2025-08" db="UniProtKB">
        <authorList>
            <consortium name="RefSeq"/>
        </authorList>
    </citation>
    <scope>IDENTIFICATION</scope>
    <source>
        <tissue evidence="3">Whole plant</tissue>
    </source>
</reference>
<evidence type="ECO:0000259" key="1">
    <source>
        <dbReference type="PROSITE" id="PS50011"/>
    </source>
</evidence>
<dbReference type="InterPro" id="IPR011009">
    <property type="entry name" value="Kinase-like_dom_sf"/>
</dbReference>
<feature type="domain" description="Protein kinase" evidence="1">
    <location>
        <begin position="69"/>
        <end position="323"/>
    </location>
</feature>
<organism evidence="2 3">
    <name type="scientific">Arachis duranensis</name>
    <name type="common">Wild peanut</name>
    <dbReference type="NCBI Taxonomy" id="130453"/>
    <lineage>
        <taxon>Eukaryota</taxon>
        <taxon>Viridiplantae</taxon>
        <taxon>Streptophyta</taxon>
        <taxon>Embryophyta</taxon>
        <taxon>Tracheophyta</taxon>
        <taxon>Spermatophyta</taxon>
        <taxon>Magnoliopsida</taxon>
        <taxon>eudicotyledons</taxon>
        <taxon>Gunneridae</taxon>
        <taxon>Pentapetalae</taxon>
        <taxon>rosids</taxon>
        <taxon>fabids</taxon>
        <taxon>Fabales</taxon>
        <taxon>Fabaceae</taxon>
        <taxon>Papilionoideae</taxon>
        <taxon>50 kb inversion clade</taxon>
        <taxon>dalbergioids sensu lato</taxon>
        <taxon>Dalbergieae</taxon>
        <taxon>Pterocarpus clade</taxon>
        <taxon>Arachis</taxon>
    </lineage>
</organism>
<dbReference type="GO" id="GO:0009506">
    <property type="term" value="C:plasmodesma"/>
    <property type="evidence" value="ECO:0007669"/>
    <property type="project" value="TreeGrafter"/>
</dbReference>
<dbReference type="InterPro" id="IPR020635">
    <property type="entry name" value="Tyr_kinase_cat_dom"/>
</dbReference>
<dbReference type="InterPro" id="IPR001245">
    <property type="entry name" value="Ser-Thr/Tyr_kinase_cat_dom"/>
</dbReference>
<dbReference type="GO" id="GO:0005886">
    <property type="term" value="C:plasma membrane"/>
    <property type="evidence" value="ECO:0007669"/>
    <property type="project" value="TreeGrafter"/>
</dbReference>
<dbReference type="SMART" id="SM00219">
    <property type="entry name" value="TyrKc"/>
    <property type="match status" value="1"/>
</dbReference>
<dbReference type="Pfam" id="PF07714">
    <property type="entry name" value="PK_Tyr_Ser-Thr"/>
    <property type="match status" value="1"/>
</dbReference>
<dbReference type="GO" id="GO:0004714">
    <property type="term" value="F:transmembrane receptor protein tyrosine kinase activity"/>
    <property type="evidence" value="ECO:0007669"/>
    <property type="project" value="InterPro"/>
</dbReference>
<dbReference type="GeneID" id="107486600"/>